<protein>
    <submittedName>
        <fullName evidence="10">Putative acyl-activating enzyme 1, peroxisomal</fullName>
        <ecNumber evidence="10">6.2.1.-</ecNumber>
    </submittedName>
</protein>
<evidence type="ECO:0000256" key="6">
    <source>
        <dbReference type="ARBA" id="ARBA00022840"/>
    </source>
</evidence>
<dbReference type="GO" id="GO:0006631">
    <property type="term" value="P:fatty acid metabolic process"/>
    <property type="evidence" value="ECO:0007669"/>
    <property type="project" value="UniProtKB-KW"/>
</dbReference>
<dbReference type="InterPro" id="IPR025110">
    <property type="entry name" value="AMP-bd_C"/>
</dbReference>
<dbReference type="GO" id="GO:0031956">
    <property type="term" value="F:medium-chain fatty acid-CoA ligase activity"/>
    <property type="evidence" value="ECO:0007669"/>
    <property type="project" value="UniProtKB-ARBA"/>
</dbReference>
<dbReference type="InterPro" id="IPR000873">
    <property type="entry name" value="AMP-dep_synth/lig_dom"/>
</dbReference>
<evidence type="ECO:0000313" key="10">
    <source>
        <dbReference type="EMBL" id="KHN34147.1"/>
    </source>
</evidence>
<evidence type="ECO:0000256" key="2">
    <source>
        <dbReference type="ARBA" id="ARBA00006432"/>
    </source>
</evidence>
<dbReference type="Gene3D" id="3.30.300.30">
    <property type="match status" value="1"/>
</dbReference>
<dbReference type="EMBL" id="KN649206">
    <property type="protein sequence ID" value="KHN34147.1"/>
    <property type="molecule type" value="Genomic_DNA"/>
</dbReference>
<dbReference type="Proteomes" id="UP000289340">
    <property type="component" value="Chromosome 1"/>
</dbReference>
<dbReference type="PANTHER" id="PTHR43859">
    <property type="entry name" value="ACYL-ACTIVATING ENZYME"/>
    <property type="match status" value="1"/>
</dbReference>
<evidence type="ECO:0000256" key="1">
    <source>
        <dbReference type="ARBA" id="ARBA00004514"/>
    </source>
</evidence>
<dbReference type="Gene3D" id="3.40.50.12780">
    <property type="entry name" value="N-terminal domain of ligase-like"/>
    <property type="match status" value="1"/>
</dbReference>
<dbReference type="PANTHER" id="PTHR43859:SF4">
    <property type="entry name" value="BUTANOATE--COA LIGASE AAE1-RELATED"/>
    <property type="match status" value="1"/>
</dbReference>
<dbReference type="NCBIfam" id="NF006020">
    <property type="entry name" value="PRK08162.1"/>
    <property type="match status" value="1"/>
</dbReference>
<evidence type="ECO:0000256" key="5">
    <source>
        <dbReference type="ARBA" id="ARBA00022832"/>
    </source>
</evidence>
<feature type="domain" description="AMP-binding enzyme C-terminal" evidence="9">
    <location>
        <begin position="457"/>
        <end position="531"/>
    </location>
</feature>
<evidence type="ECO:0000259" key="9">
    <source>
        <dbReference type="Pfam" id="PF13193"/>
    </source>
</evidence>
<keyword evidence="12" id="KW-1185">Reference proteome</keyword>
<gene>
    <name evidence="11" type="ORF">D0Y65_002397</name>
    <name evidence="10" type="ORF">glysoja_038636</name>
</gene>
<accession>A0A0B2RQQ9</accession>
<organism evidence="10">
    <name type="scientific">Glycine soja</name>
    <name type="common">Wild soybean</name>
    <dbReference type="NCBI Taxonomy" id="3848"/>
    <lineage>
        <taxon>Eukaryota</taxon>
        <taxon>Viridiplantae</taxon>
        <taxon>Streptophyta</taxon>
        <taxon>Embryophyta</taxon>
        <taxon>Tracheophyta</taxon>
        <taxon>Spermatophyta</taxon>
        <taxon>Magnoliopsida</taxon>
        <taxon>eudicotyledons</taxon>
        <taxon>Gunneridae</taxon>
        <taxon>Pentapetalae</taxon>
        <taxon>rosids</taxon>
        <taxon>fabids</taxon>
        <taxon>Fabales</taxon>
        <taxon>Fabaceae</taxon>
        <taxon>Papilionoideae</taxon>
        <taxon>50 kb inversion clade</taxon>
        <taxon>NPAAA clade</taxon>
        <taxon>indigoferoid/millettioid clade</taxon>
        <taxon>Phaseoleae</taxon>
        <taxon>Glycine</taxon>
        <taxon>Glycine subgen. Soja</taxon>
    </lineage>
</organism>
<name>A0A0B2RQQ9_GLYSO</name>
<keyword evidence="4" id="KW-0547">Nucleotide-binding</keyword>
<evidence type="ECO:0000256" key="4">
    <source>
        <dbReference type="ARBA" id="ARBA00022741"/>
    </source>
</evidence>
<dbReference type="Pfam" id="PF13193">
    <property type="entry name" value="AMP-binding_C"/>
    <property type="match status" value="1"/>
</dbReference>
<comment type="subcellular location">
    <subcellularLocation>
        <location evidence="1">Cytoplasm</location>
        <location evidence="1">Cytosol</location>
    </subcellularLocation>
</comment>
<dbReference type="GO" id="GO:0005829">
    <property type="term" value="C:cytosol"/>
    <property type="evidence" value="ECO:0007669"/>
    <property type="project" value="UniProtKB-SubCell"/>
</dbReference>
<dbReference type="InterPro" id="IPR045851">
    <property type="entry name" value="AMP-bd_C_sf"/>
</dbReference>
<evidence type="ECO:0000256" key="7">
    <source>
        <dbReference type="ARBA" id="ARBA00023098"/>
    </source>
</evidence>
<dbReference type="Gramene" id="XM_028368474.1">
    <property type="protein sequence ID" value="XP_028224275.1"/>
    <property type="gene ID" value="LOC114405943"/>
</dbReference>
<keyword evidence="5" id="KW-0276">Fatty acid metabolism</keyword>
<feature type="domain" description="AMP-dependent synthetase/ligase" evidence="8">
    <location>
        <begin position="20"/>
        <end position="407"/>
    </location>
</feature>
<dbReference type="Pfam" id="PF00501">
    <property type="entry name" value="AMP-binding"/>
    <property type="match status" value="1"/>
</dbReference>
<sequence>MEGSIRCCANYVPVTPISFLERAAVAYRDNISVVFGDITYTWAQTHQRCIKLASSISQLGVCLSPRHVVAVLAPNVPAMYELHFAVPMSGAVLCTLNTRHDSEMVSTLLKQTEAKLVFVYYQLLDIAQAALEILSKTTTTTTTKLPLLVLISECGHPSPPHAKGTLTYEDLIAKGTLEFEVRRPKDELDPITISSTSGTTANPKSVIYSHRGVYLNALVSIILNEMRSMPVYLWCVPMFHCNGWCIPWSIAAQGGTNVCLSSVTAEAIFDNIFRHKVTHMGGAPTILNMIINSPLRKPLSGKVAVMTGGAPPPPDVIFKMENLGFNVTHAYGSTEAYGPAAINAWKPEWDNQPRDAKAKLKTRQGVRHVGMEDLDVKDPHTMKSVPADAKTIGEVMFRGNTVMCGYLKNLKATQEAFKGGWFRSGDMGVKHPDGYIELRDRSKDTIICGGESVSSIELEAVIFSHPAVFEASVVGRPDDYWGETPCAFVKLKEGCSATADEIILFCQNRLPPFMAPRTVLFADLPKTSTGKTQKFLLREKAKAMGSFFKKNISSL</sequence>
<evidence type="ECO:0000313" key="12">
    <source>
        <dbReference type="Proteomes" id="UP000289340"/>
    </source>
</evidence>
<dbReference type="InterPro" id="IPR042099">
    <property type="entry name" value="ANL_N_sf"/>
</dbReference>
<keyword evidence="7" id="KW-0443">Lipid metabolism</keyword>
<proteinExistence type="inferred from homology"/>
<evidence type="ECO:0000313" key="11">
    <source>
        <dbReference type="EMBL" id="RZC31488.1"/>
    </source>
</evidence>
<dbReference type="GO" id="GO:0005524">
    <property type="term" value="F:ATP binding"/>
    <property type="evidence" value="ECO:0007669"/>
    <property type="project" value="UniProtKB-KW"/>
</dbReference>
<keyword evidence="3 10" id="KW-0436">Ligase</keyword>
<reference evidence="10" key="1">
    <citation type="submission" date="2014-07" db="EMBL/GenBank/DDBJ databases">
        <title>Identification of a novel salt tolerance gene in wild soybean by whole-genome sequencing.</title>
        <authorList>
            <person name="Lam H.-M."/>
            <person name="Qi X."/>
            <person name="Li M.-W."/>
            <person name="Liu X."/>
            <person name="Xie M."/>
            <person name="Ni M."/>
            <person name="Xu X."/>
        </authorList>
    </citation>
    <scope>NUCLEOTIDE SEQUENCE [LARGE SCALE GENOMIC DNA]</scope>
    <source>
        <tissue evidence="10">Root</tissue>
    </source>
</reference>
<dbReference type="Proteomes" id="UP000053555">
    <property type="component" value="Unassembled WGS sequence"/>
</dbReference>
<dbReference type="EMBL" id="QZWG01000001">
    <property type="protein sequence ID" value="RZC31488.1"/>
    <property type="molecule type" value="Genomic_DNA"/>
</dbReference>
<keyword evidence="6" id="KW-0067">ATP-binding</keyword>
<reference evidence="11 12" key="2">
    <citation type="submission" date="2018-09" db="EMBL/GenBank/DDBJ databases">
        <title>A high-quality reference genome of wild soybean provides a powerful tool to mine soybean genomes.</title>
        <authorList>
            <person name="Xie M."/>
            <person name="Chung C.Y.L."/>
            <person name="Li M.-W."/>
            <person name="Wong F.-L."/>
            <person name="Chan T.-F."/>
            <person name="Lam H.-M."/>
        </authorList>
    </citation>
    <scope>NUCLEOTIDE SEQUENCE [LARGE SCALE GENOMIC DNA]</scope>
    <source>
        <strain evidence="12">cv. W05</strain>
        <tissue evidence="11">Hypocotyl of etiolated seedlings</tissue>
    </source>
</reference>
<dbReference type="SUPFAM" id="SSF56801">
    <property type="entry name" value="Acetyl-CoA synthetase-like"/>
    <property type="match status" value="1"/>
</dbReference>
<evidence type="ECO:0000259" key="8">
    <source>
        <dbReference type="Pfam" id="PF00501"/>
    </source>
</evidence>
<comment type="similarity">
    <text evidence="2">Belongs to the ATP-dependent AMP-binding enzyme family.</text>
</comment>
<dbReference type="FunFam" id="3.30.300.30:FF:000008">
    <property type="entry name" value="2,3-dihydroxybenzoate-AMP ligase"/>
    <property type="match status" value="1"/>
</dbReference>
<evidence type="ECO:0000256" key="3">
    <source>
        <dbReference type="ARBA" id="ARBA00022598"/>
    </source>
</evidence>
<dbReference type="AlphaFoldDB" id="A0A0B2RQQ9"/>
<dbReference type="EC" id="6.2.1.-" evidence="10"/>
<dbReference type="CDD" id="cd12118">
    <property type="entry name" value="ttLC_FACS_AEE21_like"/>
    <property type="match status" value="1"/>
</dbReference>